<keyword evidence="7" id="KW-0325">Glycoprotein</keyword>
<evidence type="ECO:0000256" key="3">
    <source>
        <dbReference type="ARBA" id="ARBA00022723"/>
    </source>
</evidence>
<dbReference type="CDD" id="cd13854">
    <property type="entry name" value="CuRO_1_MaLCC_like"/>
    <property type="match status" value="1"/>
</dbReference>
<organism evidence="12 13">
    <name type="scientific">Diplodia seriata</name>
    <dbReference type="NCBI Taxonomy" id="420778"/>
    <lineage>
        <taxon>Eukaryota</taxon>
        <taxon>Fungi</taxon>
        <taxon>Dikarya</taxon>
        <taxon>Ascomycota</taxon>
        <taxon>Pezizomycotina</taxon>
        <taxon>Dothideomycetes</taxon>
        <taxon>Dothideomycetes incertae sedis</taxon>
        <taxon>Botryosphaeriales</taxon>
        <taxon>Botryosphaeriaceae</taxon>
        <taxon>Diplodia</taxon>
    </lineage>
</organism>
<feature type="domain" description="Chitin-binding type-1" evidence="11">
    <location>
        <begin position="24"/>
        <end position="70"/>
    </location>
</feature>
<evidence type="ECO:0000256" key="7">
    <source>
        <dbReference type="ARBA" id="ARBA00023180"/>
    </source>
</evidence>
<dbReference type="SUPFAM" id="SSF57016">
    <property type="entry name" value="Plant lectins/antimicrobial peptides"/>
    <property type="match status" value="2"/>
</dbReference>
<evidence type="ECO:0000256" key="9">
    <source>
        <dbReference type="SAM" id="MobiDB-lite"/>
    </source>
</evidence>
<dbReference type="PROSITE" id="PS50941">
    <property type="entry name" value="CHIT_BIND_I_2"/>
    <property type="match status" value="2"/>
</dbReference>
<dbReference type="Pfam" id="PF07731">
    <property type="entry name" value="Cu-oxidase_2"/>
    <property type="match status" value="1"/>
</dbReference>
<comment type="caution">
    <text evidence="8">Lacks conserved residue(s) required for the propagation of feature annotation.</text>
</comment>
<feature type="disulfide bond" evidence="8">
    <location>
        <begin position="43"/>
        <end position="57"/>
    </location>
</feature>
<dbReference type="SMART" id="SM00270">
    <property type="entry name" value="ChtBD1"/>
    <property type="match status" value="2"/>
</dbReference>
<dbReference type="PANTHER" id="PTHR11709">
    <property type="entry name" value="MULTI-COPPER OXIDASE"/>
    <property type="match status" value="1"/>
</dbReference>
<evidence type="ECO:0000256" key="4">
    <source>
        <dbReference type="ARBA" id="ARBA00022737"/>
    </source>
</evidence>
<evidence type="ECO:0000259" key="11">
    <source>
        <dbReference type="PROSITE" id="PS50941"/>
    </source>
</evidence>
<evidence type="ECO:0000313" key="12">
    <source>
        <dbReference type="EMBL" id="OMP88601.1"/>
    </source>
</evidence>
<dbReference type="InterPro" id="IPR011707">
    <property type="entry name" value="Cu-oxidase-like_N"/>
</dbReference>
<keyword evidence="4" id="KW-0677">Repeat</keyword>
<dbReference type="InterPro" id="IPR008972">
    <property type="entry name" value="Cupredoxin"/>
</dbReference>
<evidence type="ECO:0000256" key="6">
    <source>
        <dbReference type="ARBA" id="ARBA00023008"/>
    </source>
</evidence>
<keyword evidence="3" id="KW-0479">Metal-binding</keyword>
<dbReference type="Proteomes" id="UP000190776">
    <property type="component" value="Unassembled WGS sequence"/>
</dbReference>
<dbReference type="CDD" id="cd13880">
    <property type="entry name" value="CuRO_2_MaLCC_like"/>
    <property type="match status" value="1"/>
</dbReference>
<feature type="region of interest" description="Disordered" evidence="9">
    <location>
        <begin position="134"/>
        <end position="223"/>
    </location>
</feature>
<accession>A0A1S8BM69</accession>
<dbReference type="CDD" id="cd13901">
    <property type="entry name" value="CuRO_3_MaLCC_like"/>
    <property type="match status" value="1"/>
</dbReference>
<evidence type="ECO:0000313" key="13">
    <source>
        <dbReference type="Proteomes" id="UP000190776"/>
    </source>
</evidence>
<name>A0A1S8BM69_9PEZI</name>
<dbReference type="InterPro" id="IPR001002">
    <property type="entry name" value="Chitin-bd_1"/>
</dbReference>
<keyword evidence="10" id="KW-0732">Signal</keyword>
<dbReference type="Pfam" id="PF00394">
    <property type="entry name" value="Cu-oxidase"/>
    <property type="match status" value="1"/>
</dbReference>
<keyword evidence="8" id="KW-1015">Disulfide bond</keyword>
<dbReference type="InterPro" id="IPR036861">
    <property type="entry name" value="Endochitinase-like_sf"/>
</dbReference>
<proteinExistence type="inferred from homology"/>
<gene>
    <name evidence="12" type="ORF">BK809_0005320</name>
</gene>
<evidence type="ECO:0000256" key="10">
    <source>
        <dbReference type="SAM" id="SignalP"/>
    </source>
</evidence>
<protein>
    <submittedName>
        <fullName evidence="12">Laccase-2</fullName>
    </submittedName>
</protein>
<dbReference type="InterPro" id="IPR001117">
    <property type="entry name" value="Cu-oxidase_2nd"/>
</dbReference>
<dbReference type="STRING" id="420778.A0A1S8BM69"/>
<dbReference type="InterPro" id="IPR045087">
    <property type="entry name" value="Cu-oxidase_fam"/>
</dbReference>
<dbReference type="InterPro" id="IPR011706">
    <property type="entry name" value="Cu-oxidase_C"/>
</dbReference>
<feature type="disulfide bond" evidence="8">
    <location>
        <begin position="97"/>
        <end position="111"/>
    </location>
</feature>
<dbReference type="FunFam" id="2.60.40.420:FF:000038">
    <property type="entry name" value="Extracellular dihydrogeodin oxidase/laccase"/>
    <property type="match status" value="1"/>
</dbReference>
<dbReference type="GO" id="GO:0005507">
    <property type="term" value="F:copper ion binding"/>
    <property type="evidence" value="ECO:0007669"/>
    <property type="project" value="InterPro"/>
</dbReference>
<dbReference type="GO" id="GO:0016491">
    <property type="term" value="F:oxidoreductase activity"/>
    <property type="evidence" value="ECO:0007669"/>
    <property type="project" value="UniProtKB-KW"/>
</dbReference>
<dbReference type="SUPFAM" id="SSF49503">
    <property type="entry name" value="Cupredoxins"/>
    <property type="match status" value="3"/>
</dbReference>
<dbReference type="CDD" id="cd11618">
    <property type="entry name" value="ChtBD1_1"/>
    <property type="match status" value="2"/>
</dbReference>
<dbReference type="Pfam" id="PF07732">
    <property type="entry name" value="Cu-oxidase_3"/>
    <property type="match status" value="1"/>
</dbReference>
<evidence type="ECO:0000256" key="2">
    <source>
        <dbReference type="ARBA" id="ARBA00022669"/>
    </source>
</evidence>
<dbReference type="Gene3D" id="2.60.40.420">
    <property type="entry name" value="Cupredoxins - blue copper proteins"/>
    <property type="match status" value="3"/>
</dbReference>
<keyword evidence="5" id="KW-0560">Oxidoreductase</keyword>
<evidence type="ECO:0000256" key="5">
    <source>
        <dbReference type="ARBA" id="ARBA00023002"/>
    </source>
</evidence>
<sequence length="768" mass="82432">MRLSDWLVVCIAGLAQGRAVISDDGTCGGATGLTCTSSIYGNCCSKEGFCGATLDACGAGCQLGFGLCEKTAGSVSQDGTCGGALGYTCKDSVFGECCSQYGYCGSTDAYCGDGCKGNLGRCGASLKDRAAARSSVVARPSSPPTNNIQFSGHGGPASSAKGIPASSAKGGPASSAKDEPTSPAKGGPAVPANGGPTSPAKGGPASSAKKRPVSKLVSHKDSSCVRCEGQPGNDQWCGYNIHTDYYQHSPKTCKTVEYTLEITNTTLAPDGYSRIALVVNGQMPGPIIEANWGDTVKVNVINKLQDNGTTMHFHGIRQHNTNQYDGVPSITQCPIPPGQSMTYTWVAQQYGSSWYHSHYAIQTYDGVFGPILIHGPSSPERQYDVDAGHVMLQDWSHWTVDSQLAIAEDASRGHSDGGRIMDNGLINGKNTWGPDGSHNQTGERFKMTVTKGKSYLLRVINVSIQSTFKFYIDGHSFKVISTDHTPIIPYHTTILNVNIGERYDIIVNADQEVDDYWMRSDNQVTCSGNKQALDIKAIFSYAGSSGSTPTTAGYEYDTACIDEDHSMHIPLVAFEVAAPNVTWTGDIGVGQQNNHFRWFISGNTFHADWDDPTVLGILDNGKPPNYSGNLLIKTPNEGDWIYVVAESEIRLPHPIHLHGHDFFILGTGAGRYYPGAPLRLKNPSRRDTVLMPGAGYVVVAWKVDNPGAWLMHCHVGWHNAMGFAMQIVEMQDQIAGTWNDEGCELRDTCTAWKKWTDARGLANSDSGV</sequence>
<dbReference type="GO" id="GO:0008061">
    <property type="term" value="F:chitin binding"/>
    <property type="evidence" value="ECO:0007669"/>
    <property type="project" value="UniProtKB-UniRule"/>
</dbReference>
<keyword evidence="2 8" id="KW-0147">Chitin-binding</keyword>
<feature type="domain" description="Chitin-binding type-1" evidence="11">
    <location>
        <begin position="78"/>
        <end position="124"/>
    </location>
</feature>
<dbReference type="SMR" id="A0A1S8BM69"/>
<dbReference type="EMBL" id="MSZU01000074">
    <property type="protein sequence ID" value="OMP88601.1"/>
    <property type="molecule type" value="Genomic_DNA"/>
</dbReference>
<dbReference type="OrthoDB" id="2121828at2759"/>
<feature type="signal peptide" evidence="10">
    <location>
        <begin position="1"/>
        <end position="19"/>
    </location>
</feature>
<evidence type="ECO:0000256" key="8">
    <source>
        <dbReference type="PROSITE-ProRule" id="PRU00261"/>
    </source>
</evidence>
<dbReference type="FunFam" id="2.60.40.420:FF:000021">
    <property type="entry name" value="Extracellular dihydrogeodin oxidase/laccase"/>
    <property type="match status" value="1"/>
</dbReference>
<reference evidence="12 13" key="1">
    <citation type="submission" date="2017-01" db="EMBL/GenBank/DDBJ databases">
        <title>Draft genome sequence of Diplodia seriata F98.1, a fungal species involved in grapevine trunk diseases.</title>
        <authorList>
            <person name="Robert-Siegwald G."/>
            <person name="Vallet J."/>
            <person name="Abou-Mansour E."/>
            <person name="Xu J."/>
            <person name="Rey P."/>
            <person name="Bertsch C."/>
            <person name="Rego C."/>
            <person name="Larignon P."/>
            <person name="Fontaine F."/>
            <person name="Lebrun M.-H."/>
        </authorList>
    </citation>
    <scope>NUCLEOTIDE SEQUENCE [LARGE SCALE GENOMIC DNA]</scope>
    <source>
        <strain evidence="12 13">F98.1</strain>
    </source>
</reference>
<evidence type="ECO:0000256" key="1">
    <source>
        <dbReference type="ARBA" id="ARBA00010609"/>
    </source>
</evidence>
<dbReference type="Gene3D" id="3.30.60.10">
    <property type="entry name" value="Endochitinase-like"/>
    <property type="match status" value="2"/>
</dbReference>
<feature type="chain" id="PRO_5012594077" evidence="10">
    <location>
        <begin position="20"/>
        <end position="768"/>
    </location>
</feature>
<comment type="similarity">
    <text evidence="1">Belongs to the multicopper oxidase family.</text>
</comment>
<dbReference type="AlphaFoldDB" id="A0A1S8BM69"/>
<comment type="caution">
    <text evidence="12">The sequence shown here is derived from an EMBL/GenBank/DDBJ whole genome shotgun (WGS) entry which is preliminary data.</text>
</comment>
<feature type="compositionally biased region" description="Low complexity" evidence="9">
    <location>
        <begin position="164"/>
        <end position="175"/>
    </location>
</feature>
<dbReference type="Pfam" id="PF00187">
    <property type="entry name" value="Chitin_bind_1"/>
    <property type="match status" value="1"/>
</dbReference>
<dbReference type="PANTHER" id="PTHR11709:SF502">
    <property type="entry name" value="MULTICOPPER OXIDASE"/>
    <property type="match status" value="1"/>
</dbReference>
<keyword evidence="6" id="KW-0186">Copper</keyword>